<keyword evidence="3" id="KW-1185">Reference proteome</keyword>
<organism evidence="2 3">
    <name type="scientific">Oryza meyeriana var. granulata</name>
    <dbReference type="NCBI Taxonomy" id="110450"/>
    <lineage>
        <taxon>Eukaryota</taxon>
        <taxon>Viridiplantae</taxon>
        <taxon>Streptophyta</taxon>
        <taxon>Embryophyta</taxon>
        <taxon>Tracheophyta</taxon>
        <taxon>Spermatophyta</taxon>
        <taxon>Magnoliopsida</taxon>
        <taxon>Liliopsida</taxon>
        <taxon>Poales</taxon>
        <taxon>Poaceae</taxon>
        <taxon>BOP clade</taxon>
        <taxon>Oryzoideae</taxon>
        <taxon>Oryzeae</taxon>
        <taxon>Oryzinae</taxon>
        <taxon>Oryza</taxon>
        <taxon>Oryza meyeriana</taxon>
    </lineage>
</organism>
<reference evidence="2 3" key="1">
    <citation type="submission" date="2019-11" db="EMBL/GenBank/DDBJ databases">
        <title>Whole genome sequence of Oryza granulata.</title>
        <authorList>
            <person name="Li W."/>
        </authorList>
    </citation>
    <scope>NUCLEOTIDE SEQUENCE [LARGE SCALE GENOMIC DNA]</scope>
    <source>
        <strain evidence="3">cv. Menghai</strain>
        <tissue evidence="2">Leaf</tissue>
    </source>
</reference>
<accession>A0A6G1EAS3</accession>
<protein>
    <submittedName>
        <fullName evidence="2">Uncharacterized protein</fullName>
    </submittedName>
</protein>
<comment type="caution">
    <text evidence="2">The sequence shown here is derived from an EMBL/GenBank/DDBJ whole genome shotgun (WGS) entry which is preliminary data.</text>
</comment>
<name>A0A6G1EAS3_9ORYZ</name>
<sequence>MAIAVAGVIGTPIVAVVGLGGIGFATPTPIGSYMGTTSIDAGNAHGPPSSQGMIKEVGSDSTSDIQVWTSPHNVVPLVILDPSPPPSSASRRVRAQVGATQNISARQFGIEVFDLHPLYHVGAKVASASADPFGADI</sequence>
<dbReference type="Proteomes" id="UP000479710">
    <property type="component" value="Unassembled WGS sequence"/>
</dbReference>
<feature type="region of interest" description="Disordered" evidence="1">
    <location>
        <begin position="41"/>
        <end position="60"/>
    </location>
</feature>
<evidence type="ECO:0000313" key="3">
    <source>
        <dbReference type="Proteomes" id="UP000479710"/>
    </source>
</evidence>
<evidence type="ECO:0000313" key="2">
    <source>
        <dbReference type="EMBL" id="KAF0921043.1"/>
    </source>
</evidence>
<gene>
    <name evidence="2" type="ORF">E2562_038243</name>
</gene>
<dbReference type="AlphaFoldDB" id="A0A6G1EAS3"/>
<dbReference type="EMBL" id="SPHZ02000005">
    <property type="protein sequence ID" value="KAF0921043.1"/>
    <property type="molecule type" value="Genomic_DNA"/>
</dbReference>
<proteinExistence type="predicted"/>
<evidence type="ECO:0000256" key="1">
    <source>
        <dbReference type="SAM" id="MobiDB-lite"/>
    </source>
</evidence>